<keyword evidence="2" id="KW-1185">Reference proteome</keyword>
<gene>
    <name evidence="1" type="ORF">KRX52_04330</name>
</gene>
<accession>A0ABS6MTF1</accession>
<organism evidence="1 2">
    <name type="scientific">Geopseudomonas aromaticivorans</name>
    <dbReference type="NCBI Taxonomy" id="2849492"/>
    <lineage>
        <taxon>Bacteria</taxon>
        <taxon>Pseudomonadati</taxon>
        <taxon>Pseudomonadota</taxon>
        <taxon>Gammaproteobacteria</taxon>
        <taxon>Pseudomonadales</taxon>
        <taxon>Pseudomonadaceae</taxon>
        <taxon>Geopseudomonas</taxon>
    </lineage>
</organism>
<sequence>MIDLRNMMESGPPLRMSHLLSFLSQTGRSEICPFCRYDGGWDIHLQIEGDRVEDDALLSIFTVQTLSEPNSPHQCAGLTCPKCGHFSMISVYKIRHHLDMTEKANG</sequence>
<evidence type="ECO:0000313" key="2">
    <source>
        <dbReference type="Proteomes" id="UP000813068"/>
    </source>
</evidence>
<reference evidence="1 2" key="1">
    <citation type="submission" date="2021-06" db="EMBL/GenBank/DDBJ databases">
        <title>Differences between aerobic and microaerobic xylene degrading microbial communities.</title>
        <authorList>
            <person name="Banerjee S."/>
            <person name="Tancsics A."/>
        </authorList>
    </citation>
    <scope>NUCLEOTIDE SEQUENCE [LARGE SCALE GENOMIC DNA]</scope>
    <source>
        <strain evidence="1 2">MAP12</strain>
    </source>
</reference>
<name>A0ABS6MTF1_9GAMM</name>
<dbReference type="EMBL" id="JAHRGL010000011">
    <property type="protein sequence ID" value="MBV2132025.1"/>
    <property type="molecule type" value="Genomic_DNA"/>
</dbReference>
<proteinExistence type="predicted"/>
<dbReference type="Proteomes" id="UP000813068">
    <property type="component" value="Unassembled WGS sequence"/>
</dbReference>
<evidence type="ECO:0000313" key="1">
    <source>
        <dbReference type="EMBL" id="MBV2132025.1"/>
    </source>
</evidence>
<protein>
    <submittedName>
        <fullName evidence="1">Uncharacterized protein</fullName>
    </submittedName>
</protein>
<comment type="caution">
    <text evidence="1">The sequence shown here is derived from an EMBL/GenBank/DDBJ whole genome shotgun (WGS) entry which is preliminary data.</text>
</comment>
<dbReference type="RefSeq" id="WP_217679938.1">
    <property type="nucleotide sequence ID" value="NZ_JAHRGL010000011.1"/>
</dbReference>